<reference evidence="2" key="1">
    <citation type="journal article" date="2021" name="Open Biol.">
        <title>Shared evolutionary footprints suggest mitochondrial oxidative damage underlies multiple complex I losses in fungi.</title>
        <authorList>
            <person name="Schikora-Tamarit M.A."/>
            <person name="Marcet-Houben M."/>
            <person name="Nosek J."/>
            <person name="Gabaldon T."/>
        </authorList>
    </citation>
    <scope>NUCLEOTIDE SEQUENCE</scope>
    <source>
        <strain evidence="2">CBS6075</strain>
    </source>
</reference>
<dbReference type="OrthoDB" id="4095763at2759"/>
<proteinExistence type="predicted"/>
<feature type="compositionally biased region" description="Polar residues" evidence="1">
    <location>
        <begin position="94"/>
        <end position="111"/>
    </location>
</feature>
<feature type="region of interest" description="Disordered" evidence="1">
    <location>
        <begin position="76"/>
        <end position="112"/>
    </location>
</feature>
<gene>
    <name evidence="2" type="ORF">OGAPHI_003782</name>
</gene>
<dbReference type="Proteomes" id="UP000769157">
    <property type="component" value="Unassembled WGS sequence"/>
</dbReference>
<evidence type="ECO:0000256" key="1">
    <source>
        <dbReference type="SAM" id="MobiDB-lite"/>
    </source>
</evidence>
<organism evidence="2 3">
    <name type="scientific">Ogataea philodendri</name>
    <dbReference type="NCBI Taxonomy" id="1378263"/>
    <lineage>
        <taxon>Eukaryota</taxon>
        <taxon>Fungi</taxon>
        <taxon>Dikarya</taxon>
        <taxon>Ascomycota</taxon>
        <taxon>Saccharomycotina</taxon>
        <taxon>Pichiomycetes</taxon>
        <taxon>Pichiales</taxon>
        <taxon>Pichiaceae</taxon>
        <taxon>Ogataea</taxon>
    </lineage>
</organism>
<accession>A0A9P8P6K3</accession>
<keyword evidence="3" id="KW-1185">Reference proteome</keyword>
<comment type="caution">
    <text evidence="2">The sequence shown here is derived from an EMBL/GenBank/DDBJ whole genome shotgun (WGS) entry which is preliminary data.</text>
</comment>
<dbReference type="EMBL" id="JAEUBE010000295">
    <property type="protein sequence ID" value="KAH3665594.1"/>
    <property type="molecule type" value="Genomic_DNA"/>
</dbReference>
<reference evidence="2" key="2">
    <citation type="submission" date="2021-01" db="EMBL/GenBank/DDBJ databases">
        <authorList>
            <person name="Schikora-Tamarit M.A."/>
        </authorList>
    </citation>
    <scope>NUCLEOTIDE SEQUENCE</scope>
    <source>
        <strain evidence="2">CBS6075</strain>
    </source>
</reference>
<dbReference type="AlphaFoldDB" id="A0A9P8P6K3"/>
<sequence length="198" mass="22241">MSFMSTLFGPDADKWPHSDESLALALETRVQQEKTKQEFYRVEQLNRTTELVKLAAQLNIPPDLIPMLVPGRRQQVRKPLRVDTNPMTSFKFGSGSSPRKTTLNPRHQLSPSKIGAHHVSSLLNGKQPLDISHVRHGRHQRTISLPPEVSIPEHSEQTPRKRRQSPGPEIVIPALDTTPDKKHSRQLSADVSLVSPVN</sequence>
<name>A0A9P8P6K3_9ASCO</name>
<protein>
    <submittedName>
        <fullName evidence="2">Uncharacterized protein</fullName>
    </submittedName>
</protein>
<dbReference type="GeneID" id="70235747"/>
<dbReference type="RefSeq" id="XP_046060798.1">
    <property type="nucleotide sequence ID" value="XM_046204789.1"/>
</dbReference>
<evidence type="ECO:0000313" key="2">
    <source>
        <dbReference type="EMBL" id="KAH3665594.1"/>
    </source>
</evidence>
<dbReference type="Pfam" id="PF10846">
    <property type="entry name" value="DUF2722"/>
    <property type="match status" value="1"/>
</dbReference>
<dbReference type="InterPro" id="IPR021216">
    <property type="entry name" value="DUF2722"/>
</dbReference>
<feature type="region of interest" description="Disordered" evidence="1">
    <location>
        <begin position="134"/>
        <end position="198"/>
    </location>
</feature>
<evidence type="ECO:0000313" key="3">
    <source>
        <dbReference type="Proteomes" id="UP000769157"/>
    </source>
</evidence>